<dbReference type="InterPro" id="IPR041916">
    <property type="entry name" value="Anti_sigma_zinc_sf"/>
</dbReference>
<reference evidence="3 4" key="1">
    <citation type="journal article" date="2020" name="Antonie Van Leeuwenhoek">
        <title>Rhodopirellula heiligendammensis sp. nov., Rhodopirellula pilleata sp. nov., and Rhodopirellula solitaria sp. nov. isolated from natural or artificial marine surfaces in Northern Germany and California, USA, and emended description of the genus Rhodopirellula.</title>
        <authorList>
            <person name="Kallscheuer N."/>
            <person name="Wiegand S."/>
            <person name="Jogler M."/>
            <person name="Boedeker C."/>
            <person name="Peeters S.H."/>
            <person name="Rast P."/>
            <person name="Heuer A."/>
            <person name="Jetten M.S.M."/>
            <person name="Rohde M."/>
            <person name="Jogler C."/>
        </authorList>
    </citation>
    <scope>NUCLEOTIDE SEQUENCE [LARGE SCALE GENOMIC DNA]</scope>
    <source>
        <strain evidence="3 4">Poly21</strain>
    </source>
</reference>
<dbReference type="Pfam" id="PF13490">
    <property type="entry name" value="zf-HC2"/>
    <property type="match status" value="1"/>
</dbReference>
<sequence length="301" mass="32618">MRCESVSEQLSAHFDGELSQTLSHEIDLHVGQCTTCREELDSYARISRLVGQDWNGSQPPPWAAFAAKLQTEHAMTENVSGNSPAARKRQSMVKDILIIAASLAASIAIFTWSWRASPAPEQVADAGHRHLAERPLHATSISFQDTVSLQQEDTELAMRALAKKYAGREASADEVVKQVGFRTLVQSPLPSGAKLISTQLLTLPQCACVAGECMCGPGDCNCVACVCERPDGSTFLVIEQCSGQSVDFGELPVRLVQHGDHELHVTGNEQGLAVAWTANQTRKIAIGLRDLNEMDRLLAAN</sequence>
<organism evidence="3 4">
    <name type="scientific">Allorhodopirellula heiligendammensis</name>
    <dbReference type="NCBI Taxonomy" id="2714739"/>
    <lineage>
        <taxon>Bacteria</taxon>
        <taxon>Pseudomonadati</taxon>
        <taxon>Planctomycetota</taxon>
        <taxon>Planctomycetia</taxon>
        <taxon>Pirellulales</taxon>
        <taxon>Pirellulaceae</taxon>
        <taxon>Allorhodopirellula</taxon>
    </lineage>
</organism>
<evidence type="ECO:0000313" key="4">
    <source>
        <dbReference type="Proteomes" id="UP000319908"/>
    </source>
</evidence>
<accession>A0A5C6BTZ2</accession>
<evidence type="ECO:0000259" key="2">
    <source>
        <dbReference type="Pfam" id="PF13490"/>
    </source>
</evidence>
<dbReference type="RefSeq" id="WP_146407088.1">
    <property type="nucleotide sequence ID" value="NZ_SJPU01000002.1"/>
</dbReference>
<name>A0A5C6BTZ2_9BACT</name>
<gene>
    <name evidence="3" type="ORF">Poly21_23390</name>
</gene>
<proteinExistence type="predicted"/>
<evidence type="ECO:0000313" key="3">
    <source>
        <dbReference type="EMBL" id="TWU15147.1"/>
    </source>
</evidence>
<keyword evidence="1" id="KW-1133">Transmembrane helix</keyword>
<dbReference type="EMBL" id="SJPU01000002">
    <property type="protein sequence ID" value="TWU15147.1"/>
    <property type="molecule type" value="Genomic_DNA"/>
</dbReference>
<feature type="transmembrane region" description="Helical" evidence="1">
    <location>
        <begin position="96"/>
        <end position="114"/>
    </location>
</feature>
<dbReference type="OrthoDB" id="9782842at2"/>
<dbReference type="AlphaFoldDB" id="A0A5C6BTZ2"/>
<dbReference type="InterPro" id="IPR027383">
    <property type="entry name" value="Znf_put"/>
</dbReference>
<keyword evidence="4" id="KW-1185">Reference proteome</keyword>
<comment type="caution">
    <text evidence="3">The sequence shown here is derived from an EMBL/GenBank/DDBJ whole genome shotgun (WGS) entry which is preliminary data.</text>
</comment>
<evidence type="ECO:0000256" key="1">
    <source>
        <dbReference type="SAM" id="Phobius"/>
    </source>
</evidence>
<dbReference type="Gene3D" id="1.10.10.1320">
    <property type="entry name" value="Anti-sigma factor, zinc-finger domain"/>
    <property type="match status" value="1"/>
</dbReference>
<dbReference type="Proteomes" id="UP000319908">
    <property type="component" value="Unassembled WGS sequence"/>
</dbReference>
<protein>
    <recommendedName>
        <fullName evidence="2">Putative zinc-finger domain-containing protein</fullName>
    </recommendedName>
</protein>
<keyword evidence="1" id="KW-0812">Transmembrane</keyword>
<keyword evidence="1" id="KW-0472">Membrane</keyword>
<feature type="domain" description="Putative zinc-finger" evidence="2">
    <location>
        <begin position="3"/>
        <end position="37"/>
    </location>
</feature>